<dbReference type="Pfam" id="PF25601">
    <property type="entry name" value="AAA_lid_14"/>
    <property type="match status" value="1"/>
</dbReference>
<dbReference type="InterPro" id="IPR002197">
    <property type="entry name" value="HTH_Fis"/>
</dbReference>
<dbReference type="Gene3D" id="1.10.8.60">
    <property type="match status" value="1"/>
</dbReference>
<dbReference type="PROSITE" id="PS00675">
    <property type="entry name" value="SIGMA54_INTERACT_1"/>
    <property type="match status" value="1"/>
</dbReference>
<gene>
    <name evidence="9" type="ORF">FIV46_08165</name>
</gene>
<dbReference type="OrthoDB" id="9770562at2"/>
<dbReference type="RefSeq" id="WP_139940315.1">
    <property type="nucleotide sequence ID" value="NZ_JBHSYP010000008.1"/>
</dbReference>
<dbReference type="SUPFAM" id="SSF46689">
    <property type="entry name" value="Homeodomain-like"/>
    <property type="match status" value="1"/>
</dbReference>
<comment type="caution">
    <text evidence="9">The sequence shown here is derived from an EMBL/GenBank/DDBJ whole genome shotgun (WGS) entry which is preliminary data.</text>
</comment>
<name>A0A501PKS5_9PROT</name>
<dbReference type="SUPFAM" id="SSF52540">
    <property type="entry name" value="P-loop containing nucleoside triphosphate hydrolases"/>
    <property type="match status" value="1"/>
</dbReference>
<keyword evidence="3" id="KW-0902">Two-component regulatory system</keyword>
<reference evidence="10" key="1">
    <citation type="submission" date="2019-06" db="EMBL/GenBank/DDBJ databases">
        <title>The complete genome of Emcibacter congregatus ZYLT.</title>
        <authorList>
            <person name="Zhao Z."/>
        </authorList>
    </citation>
    <scope>NUCLEOTIDE SEQUENCE [LARGE SCALE GENOMIC DNA]</scope>
    <source>
        <strain evidence="10">MCCC 1A06723</strain>
    </source>
</reference>
<dbReference type="CDD" id="cd00009">
    <property type="entry name" value="AAA"/>
    <property type="match status" value="1"/>
</dbReference>
<dbReference type="Gene3D" id="1.10.10.60">
    <property type="entry name" value="Homeodomain-like"/>
    <property type="match status" value="1"/>
</dbReference>
<evidence type="ECO:0000256" key="7">
    <source>
        <dbReference type="ARBA" id="ARBA00023163"/>
    </source>
</evidence>
<dbReference type="Pfam" id="PF02954">
    <property type="entry name" value="HTH_8"/>
    <property type="match status" value="1"/>
</dbReference>
<dbReference type="InterPro" id="IPR002078">
    <property type="entry name" value="Sigma_54_int"/>
</dbReference>
<keyword evidence="10" id="KW-1185">Reference proteome</keyword>
<dbReference type="PANTHER" id="PTHR32071">
    <property type="entry name" value="TRANSCRIPTIONAL REGULATORY PROTEIN"/>
    <property type="match status" value="1"/>
</dbReference>
<evidence type="ECO:0000313" key="9">
    <source>
        <dbReference type="EMBL" id="TPD60692.1"/>
    </source>
</evidence>
<dbReference type="GO" id="GO:0005524">
    <property type="term" value="F:ATP binding"/>
    <property type="evidence" value="ECO:0007669"/>
    <property type="project" value="UniProtKB-KW"/>
</dbReference>
<dbReference type="Gene3D" id="3.40.50.300">
    <property type="entry name" value="P-loop containing nucleotide triphosphate hydrolases"/>
    <property type="match status" value="1"/>
</dbReference>
<keyword evidence="1" id="KW-0547">Nucleotide-binding</keyword>
<evidence type="ECO:0000256" key="5">
    <source>
        <dbReference type="ARBA" id="ARBA00023125"/>
    </source>
</evidence>
<sequence>MSRKGDECAAVLIDAKAESDELFYSDQKLSRLVNKWPHLRLIALAGKNPVVWERLGYLLRQGLIYDFHSLPADKSRLLYCLGHIQGLVALERNSPLLPLKQTAKGYGHLIGTSAPMQKIYSTINRISRVDSPILITGESGTGKEAIALTIHKHSPFRNRPFVAINCAALPASLIESELFGHEVGAFTGALSRKIGKVELADNGTLFLDEIGDMPIDLQSRFLRFLQNSSFERVGGLKNIKINARIIAATNVNLYDAIENGQFREDLFYRLNVLSFHVPPLRERCEDIRLLADHYLEKFRTTYNKPKLSFTAASYELMNKYAWPGNVRELINAIRRATILAKTRFIQPENLGLGETLEDVRDMASSLAEARADFDRRFIHARLVRNNFNISKAAEELQVSRVSLYRLMKRLDIPKPVNGETVSQGEK</sequence>
<evidence type="ECO:0000256" key="1">
    <source>
        <dbReference type="ARBA" id="ARBA00022741"/>
    </source>
</evidence>
<dbReference type="PANTHER" id="PTHR32071:SF113">
    <property type="entry name" value="ALGINATE BIOSYNTHESIS TRANSCRIPTIONAL REGULATORY PROTEIN ALGB"/>
    <property type="match status" value="1"/>
</dbReference>
<dbReference type="InterPro" id="IPR027417">
    <property type="entry name" value="P-loop_NTPase"/>
</dbReference>
<dbReference type="InterPro" id="IPR025943">
    <property type="entry name" value="Sigma_54_int_dom_ATP-bd_2"/>
</dbReference>
<keyword evidence="7" id="KW-0804">Transcription</keyword>
<evidence type="ECO:0000256" key="2">
    <source>
        <dbReference type="ARBA" id="ARBA00022840"/>
    </source>
</evidence>
<dbReference type="InterPro" id="IPR058031">
    <property type="entry name" value="AAA_lid_NorR"/>
</dbReference>
<dbReference type="SMART" id="SM00382">
    <property type="entry name" value="AAA"/>
    <property type="match status" value="1"/>
</dbReference>
<accession>A0A501PKS5</accession>
<dbReference type="PROSITE" id="PS00676">
    <property type="entry name" value="SIGMA54_INTERACT_2"/>
    <property type="match status" value="1"/>
</dbReference>
<dbReference type="Pfam" id="PF00158">
    <property type="entry name" value="Sigma54_activat"/>
    <property type="match status" value="1"/>
</dbReference>
<dbReference type="GO" id="GO:0000160">
    <property type="term" value="P:phosphorelay signal transduction system"/>
    <property type="evidence" value="ECO:0007669"/>
    <property type="project" value="UniProtKB-KW"/>
</dbReference>
<evidence type="ECO:0000256" key="4">
    <source>
        <dbReference type="ARBA" id="ARBA00023015"/>
    </source>
</evidence>
<evidence type="ECO:0000259" key="8">
    <source>
        <dbReference type="PROSITE" id="PS50045"/>
    </source>
</evidence>
<dbReference type="InterPro" id="IPR009057">
    <property type="entry name" value="Homeodomain-like_sf"/>
</dbReference>
<evidence type="ECO:0000256" key="3">
    <source>
        <dbReference type="ARBA" id="ARBA00023012"/>
    </source>
</evidence>
<dbReference type="InterPro" id="IPR003593">
    <property type="entry name" value="AAA+_ATPase"/>
</dbReference>
<protein>
    <submittedName>
        <fullName evidence="9">Sigma-54-dependent Fis family transcriptional regulator</fullName>
    </submittedName>
</protein>
<keyword evidence="2" id="KW-0067">ATP-binding</keyword>
<dbReference type="EMBL" id="VFIY01000006">
    <property type="protein sequence ID" value="TPD60692.1"/>
    <property type="molecule type" value="Genomic_DNA"/>
</dbReference>
<evidence type="ECO:0000256" key="6">
    <source>
        <dbReference type="ARBA" id="ARBA00023159"/>
    </source>
</evidence>
<dbReference type="InterPro" id="IPR025662">
    <property type="entry name" value="Sigma_54_int_dom_ATP-bd_1"/>
</dbReference>
<dbReference type="AlphaFoldDB" id="A0A501PKS5"/>
<dbReference type="GO" id="GO:0006355">
    <property type="term" value="P:regulation of DNA-templated transcription"/>
    <property type="evidence" value="ECO:0007669"/>
    <property type="project" value="InterPro"/>
</dbReference>
<keyword evidence="5" id="KW-0238">DNA-binding</keyword>
<dbReference type="PROSITE" id="PS00688">
    <property type="entry name" value="SIGMA54_INTERACT_3"/>
    <property type="match status" value="1"/>
</dbReference>
<dbReference type="PROSITE" id="PS50045">
    <property type="entry name" value="SIGMA54_INTERACT_4"/>
    <property type="match status" value="1"/>
</dbReference>
<keyword evidence="4" id="KW-0805">Transcription regulation</keyword>
<dbReference type="Proteomes" id="UP000319148">
    <property type="component" value="Unassembled WGS sequence"/>
</dbReference>
<dbReference type="InterPro" id="IPR025944">
    <property type="entry name" value="Sigma_54_int_dom_CS"/>
</dbReference>
<proteinExistence type="predicted"/>
<organism evidence="9 10">
    <name type="scientific">Emcibacter nanhaiensis</name>
    <dbReference type="NCBI Taxonomy" id="1505037"/>
    <lineage>
        <taxon>Bacteria</taxon>
        <taxon>Pseudomonadati</taxon>
        <taxon>Pseudomonadota</taxon>
        <taxon>Alphaproteobacteria</taxon>
        <taxon>Emcibacterales</taxon>
        <taxon>Emcibacteraceae</taxon>
        <taxon>Emcibacter</taxon>
    </lineage>
</organism>
<dbReference type="FunFam" id="3.40.50.300:FF:000006">
    <property type="entry name" value="DNA-binding transcriptional regulator NtrC"/>
    <property type="match status" value="1"/>
</dbReference>
<feature type="domain" description="Sigma-54 factor interaction" evidence="8">
    <location>
        <begin position="109"/>
        <end position="338"/>
    </location>
</feature>
<evidence type="ECO:0000313" key="10">
    <source>
        <dbReference type="Proteomes" id="UP000319148"/>
    </source>
</evidence>
<dbReference type="GO" id="GO:0043565">
    <property type="term" value="F:sequence-specific DNA binding"/>
    <property type="evidence" value="ECO:0007669"/>
    <property type="project" value="InterPro"/>
</dbReference>
<keyword evidence="6" id="KW-0010">Activator</keyword>